<gene>
    <name evidence="2" type="ORF">ACM44_12805</name>
</gene>
<dbReference type="RefSeq" id="WP_048500442.1">
    <property type="nucleotide sequence ID" value="NZ_LFNG01000021.1"/>
</dbReference>
<comment type="caution">
    <text evidence="2">The sequence shown here is derived from an EMBL/GenBank/DDBJ whole genome shotgun (WGS) entry which is preliminary data.</text>
</comment>
<evidence type="ECO:0000313" key="2">
    <source>
        <dbReference type="EMBL" id="KMQ70364.1"/>
    </source>
</evidence>
<dbReference type="PROSITE" id="PS51186">
    <property type="entry name" value="GNAT"/>
    <property type="match status" value="1"/>
</dbReference>
<protein>
    <recommendedName>
        <fullName evidence="1">N-acetyltransferase domain-containing protein</fullName>
    </recommendedName>
</protein>
<dbReference type="PATRIC" id="fig|1304281.5.peg.2759"/>
<dbReference type="GO" id="GO:0016747">
    <property type="term" value="F:acyltransferase activity, transferring groups other than amino-acyl groups"/>
    <property type="evidence" value="ECO:0007669"/>
    <property type="project" value="InterPro"/>
</dbReference>
<reference evidence="2 3" key="1">
    <citation type="journal article" date="2004" name="Int. J. Syst. Evol. Microbiol.">
        <title>Kaistella koreensis gen. nov., sp. nov., a novel member of the Chryseobacterium-Bergeyella-Riemerella branch.</title>
        <authorList>
            <person name="Kim M.K."/>
            <person name="Im W.T."/>
            <person name="Shin Y.K."/>
            <person name="Lim J.H."/>
            <person name="Kim S.H."/>
            <person name="Lee B.C."/>
            <person name="Park M.Y."/>
            <person name="Lee K.Y."/>
            <person name="Lee S.T."/>
        </authorList>
    </citation>
    <scope>NUCLEOTIDE SEQUENCE [LARGE SCALE GENOMIC DNA]</scope>
    <source>
        <strain evidence="2 3">CCUG 49689</strain>
    </source>
</reference>
<dbReference type="OrthoDB" id="9127144at2"/>
<feature type="domain" description="N-acetyltransferase" evidence="1">
    <location>
        <begin position="1"/>
        <end position="145"/>
    </location>
</feature>
<evidence type="ECO:0000259" key="1">
    <source>
        <dbReference type="PROSITE" id="PS51186"/>
    </source>
</evidence>
<evidence type="ECO:0000313" key="3">
    <source>
        <dbReference type="Proteomes" id="UP000035900"/>
    </source>
</evidence>
<dbReference type="InterPro" id="IPR000182">
    <property type="entry name" value="GNAT_dom"/>
</dbReference>
<proteinExistence type="predicted"/>
<dbReference type="Proteomes" id="UP000035900">
    <property type="component" value="Unassembled WGS sequence"/>
</dbReference>
<dbReference type="AlphaFoldDB" id="A0A0J7IX24"/>
<keyword evidence="3" id="KW-1185">Reference proteome</keyword>
<dbReference type="InterPro" id="IPR016181">
    <property type="entry name" value="Acyl_CoA_acyltransferase"/>
</dbReference>
<name>A0A0J7IX24_9FLAO</name>
<sequence length="170" mass="20450">MEFLQLTSPEDFRAKNIYESYCASFIEDERRSEKQFQQLFAHPKVKVFSVINHLENIGYLILWELSNFTFVEHLEIFVEHRNKKYGSEMMKMLFKDFSRLVLEAEPENQDDNSKRRISFYQKNGFTIIDETYMQPSYGEGKKPLNLLLFANWKPESLERIKEEIYDVVYC</sequence>
<dbReference type="Pfam" id="PF13508">
    <property type="entry name" value="Acetyltransf_7"/>
    <property type="match status" value="1"/>
</dbReference>
<accession>A0A0J7IX24</accession>
<dbReference type="STRING" id="1304281.ACM44_12805"/>
<dbReference type="Gene3D" id="3.40.630.30">
    <property type="match status" value="1"/>
</dbReference>
<organism evidence="2 3">
    <name type="scientific">Chryseobacterium koreense CCUG 49689</name>
    <dbReference type="NCBI Taxonomy" id="1304281"/>
    <lineage>
        <taxon>Bacteria</taxon>
        <taxon>Pseudomonadati</taxon>
        <taxon>Bacteroidota</taxon>
        <taxon>Flavobacteriia</taxon>
        <taxon>Flavobacteriales</taxon>
        <taxon>Weeksellaceae</taxon>
        <taxon>Chryseobacterium group</taxon>
        <taxon>Chryseobacterium</taxon>
    </lineage>
</organism>
<dbReference type="SUPFAM" id="SSF55729">
    <property type="entry name" value="Acyl-CoA N-acyltransferases (Nat)"/>
    <property type="match status" value="1"/>
</dbReference>
<dbReference type="EMBL" id="LFNG01000021">
    <property type="protein sequence ID" value="KMQ70364.1"/>
    <property type="molecule type" value="Genomic_DNA"/>
</dbReference>